<dbReference type="PRINTS" id="PR01840">
    <property type="entry name" value="TATCFAMILY"/>
</dbReference>
<evidence type="ECO:0000256" key="2">
    <source>
        <dbReference type="ARBA" id="ARBA00022692"/>
    </source>
</evidence>
<comment type="caution">
    <text evidence="6">The sequence shown here is derived from an EMBL/GenBank/DDBJ whole genome shotgun (WGS) entry which is preliminary data.</text>
</comment>
<comment type="subunit">
    <text evidence="5">Forms a complex with TatA.</text>
</comment>
<evidence type="ECO:0000313" key="6">
    <source>
        <dbReference type="EMBL" id="OGE28860.1"/>
    </source>
</evidence>
<evidence type="ECO:0000256" key="1">
    <source>
        <dbReference type="ARBA" id="ARBA00004141"/>
    </source>
</evidence>
<feature type="transmembrane region" description="Helical" evidence="5">
    <location>
        <begin position="111"/>
        <end position="141"/>
    </location>
</feature>
<keyword evidence="5" id="KW-1003">Cell membrane</keyword>
<keyword evidence="3 5" id="KW-1133">Transmembrane helix</keyword>
<comment type="function">
    <text evidence="5">Part of the twin-arginine translocation (Tat) system that transports large folded proteins containing a characteristic twin-arginine motif in their signal peptide across membranes.</text>
</comment>
<dbReference type="EMBL" id="MFCP01000014">
    <property type="protein sequence ID" value="OGE28860.1"/>
    <property type="molecule type" value="Genomic_DNA"/>
</dbReference>
<reference evidence="6 7" key="1">
    <citation type="journal article" date="2016" name="Nat. Commun.">
        <title>Thousands of microbial genomes shed light on interconnected biogeochemical processes in an aquifer system.</title>
        <authorList>
            <person name="Anantharaman K."/>
            <person name="Brown C.T."/>
            <person name="Hug L.A."/>
            <person name="Sharon I."/>
            <person name="Castelle C.J."/>
            <person name="Probst A.J."/>
            <person name="Thomas B.C."/>
            <person name="Singh A."/>
            <person name="Wilkins M.J."/>
            <person name="Karaoz U."/>
            <person name="Brodie E.L."/>
            <person name="Williams K.H."/>
            <person name="Hubbard S.S."/>
            <person name="Banfield J.F."/>
        </authorList>
    </citation>
    <scope>NUCLEOTIDE SEQUENCE [LARGE SCALE GENOMIC DNA]</scope>
</reference>
<dbReference type="GO" id="GO:0043953">
    <property type="term" value="P:protein transport by the Tat complex"/>
    <property type="evidence" value="ECO:0007669"/>
    <property type="project" value="UniProtKB-UniRule"/>
</dbReference>
<dbReference type="GO" id="GO:0065002">
    <property type="term" value="P:intracellular protein transmembrane transport"/>
    <property type="evidence" value="ECO:0007669"/>
    <property type="project" value="TreeGrafter"/>
</dbReference>
<keyword evidence="5" id="KW-0653">Protein transport</keyword>
<evidence type="ECO:0000256" key="5">
    <source>
        <dbReference type="HAMAP-Rule" id="MF_00902"/>
    </source>
</evidence>
<evidence type="ECO:0000256" key="3">
    <source>
        <dbReference type="ARBA" id="ARBA00022989"/>
    </source>
</evidence>
<dbReference type="PANTHER" id="PTHR30371">
    <property type="entry name" value="SEC-INDEPENDENT PROTEIN TRANSLOCASE PROTEIN TATC"/>
    <property type="match status" value="1"/>
</dbReference>
<dbReference type="PANTHER" id="PTHR30371:SF0">
    <property type="entry name" value="SEC-INDEPENDENT PROTEIN TRANSLOCASE PROTEIN TATC, CHLOROPLASTIC-RELATED"/>
    <property type="match status" value="1"/>
</dbReference>
<dbReference type="AlphaFoldDB" id="A0A1F5JK62"/>
<sequence>MATSVTSEIEQVYIKYSPFFSEIRKRLFFTLAVFLICAVLGFVYYENIVSFVLKIFNLKGLNIVFTSPFQFLSLSINSALLLGVVAVLPLLVIQILGFIKPALKSREYKAIVAFLPVALVLFTVGFSFGVLIMKYVVIIFYQKSLELNIGNFIDVSLLLSQILTTATLMGMAFQFPILLTILMRFKVIKYQAFAKQRLFVYALSLIFAALLPPTDLLSLVLLFLPLALLFELTLLLNKYILKSHLL</sequence>
<proteinExistence type="inferred from homology"/>
<keyword evidence="4 5" id="KW-0472">Membrane</keyword>
<keyword evidence="5" id="KW-0811">Translocation</keyword>
<dbReference type="GO" id="GO:0009977">
    <property type="term" value="F:proton motive force dependent protein transmembrane transporter activity"/>
    <property type="evidence" value="ECO:0007669"/>
    <property type="project" value="TreeGrafter"/>
</dbReference>
<evidence type="ECO:0000256" key="4">
    <source>
        <dbReference type="ARBA" id="ARBA00023136"/>
    </source>
</evidence>
<dbReference type="HAMAP" id="MF_00902">
    <property type="entry name" value="TatC"/>
    <property type="match status" value="1"/>
</dbReference>
<protein>
    <recommendedName>
        <fullName evidence="5">Sec-independent protein translocase protein TatC</fullName>
    </recommendedName>
</protein>
<feature type="transmembrane region" description="Helical" evidence="5">
    <location>
        <begin position="217"/>
        <end position="236"/>
    </location>
</feature>
<dbReference type="Proteomes" id="UP000177555">
    <property type="component" value="Unassembled WGS sequence"/>
</dbReference>
<dbReference type="Pfam" id="PF00902">
    <property type="entry name" value="TatC"/>
    <property type="match status" value="1"/>
</dbReference>
<feature type="transmembrane region" description="Helical" evidence="5">
    <location>
        <begin position="27"/>
        <end position="45"/>
    </location>
</feature>
<evidence type="ECO:0000313" key="7">
    <source>
        <dbReference type="Proteomes" id="UP000177555"/>
    </source>
</evidence>
<organism evidence="6 7">
    <name type="scientific">Candidatus Daviesbacteria bacterium RIFCSPHIGHO2_01_FULL_40_11</name>
    <dbReference type="NCBI Taxonomy" id="1797762"/>
    <lineage>
        <taxon>Bacteria</taxon>
        <taxon>Candidatus Daviesiibacteriota</taxon>
    </lineage>
</organism>
<dbReference type="GO" id="GO:0033281">
    <property type="term" value="C:TAT protein transport complex"/>
    <property type="evidence" value="ECO:0007669"/>
    <property type="project" value="UniProtKB-UniRule"/>
</dbReference>
<feature type="transmembrane region" description="Helical" evidence="5">
    <location>
        <begin position="161"/>
        <end position="182"/>
    </location>
</feature>
<dbReference type="InterPro" id="IPR002033">
    <property type="entry name" value="TatC"/>
</dbReference>
<comment type="subcellular location">
    <subcellularLocation>
        <location evidence="5">Cell membrane</location>
        <topology evidence="5">Multi-pass membrane protein</topology>
    </subcellularLocation>
    <subcellularLocation>
        <location evidence="1">Membrane</location>
        <topology evidence="1">Multi-pass membrane protein</topology>
    </subcellularLocation>
</comment>
<keyword evidence="5" id="KW-0813">Transport</keyword>
<accession>A0A1F5JK62</accession>
<keyword evidence="2 5" id="KW-0812">Transmembrane</keyword>
<comment type="similarity">
    <text evidence="5">Belongs to the TatC family.</text>
</comment>
<feature type="transmembrane region" description="Helical" evidence="5">
    <location>
        <begin position="79"/>
        <end position="99"/>
    </location>
</feature>
<name>A0A1F5JK62_9BACT</name>
<feature type="transmembrane region" description="Helical" evidence="5">
    <location>
        <begin position="194"/>
        <end position="211"/>
    </location>
</feature>
<gene>
    <name evidence="5" type="primary">tatC</name>
    <name evidence="6" type="ORF">A2867_02855</name>
</gene>